<evidence type="ECO:0000256" key="3">
    <source>
        <dbReference type="ARBA" id="ARBA00022729"/>
    </source>
</evidence>
<dbReference type="GO" id="GO:0030288">
    <property type="term" value="C:outer membrane-bounded periplasmic space"/>
    <property type="evidence" value="ECO:0007669"/>
    <property type="project" value="UniProtKB-ARBA"/>
</dbReference>
<keyword evidence="3" id="KW-0732">Signal</keyword>
<dbReference type="Pfam" id="PF00496">
    <property type="entry name" value="SBP_bac_5"/>
    <property type="match status" value="1"/>
</dbReference>
<proteinExistence type="inferred from homology"/>
<evidence type="ECO:0000313" key="5">
    <source>
        <dbReference type="EMBL" id="MDQ0546721.1"/>
    </source>
</evidence>
<dbReference type="PANTHER" id="PTHR30290:SF38">
    <property type="entry name" value="D,D-DIPEPTIDE-BINDING PERIPLASMIC PROTEIN DDPA-RELATED"/>
    <property type="match status" value="1"/>
</dbReference>
<dbReference type="GO" id="GO:0015833">
    <property type="term" value="P:peptide transport"/>
    <property type="evidence" value="ECO:0007669"/>
    <property type="project" value="TreeGrafter"/>
</dbReference>
<dbReference type="RefSeq" id="WP_230367926.1">
    <property type="nucleotide sequence ID" value="NZ_JAJALK010000017.1"/>
</dbReference>
<dbReference type="EMBL" id="JAUSWL010000017">
    <property type="protein sequence ID" value="MDQ0546721.1"/>
    <property type="molecule type" value="Genomic_DNA"/>
</dbReference>
<sequence>MNRRDFAKLMLAAGAAGPIPFGITRAAGQTRGGVLNTVIQPEPPILVSALNQQAPTLTVCGKIYESLLTYDFDLTPKPGMAQSWERSPDGLTYTFKLFPGITFHDGSPMTAEDVVFSVTKALMEAHARARGTFSRLASAEAPDPLTVVFRLKEPFAPFLHAFDATTAPVISKALYENTDLRQNPNNARAIGTGPFKLKEWVKGSHIHLVRHEGYYRKGEPYLDEIYYRVIPDAASRAVALESGTIQLTQWNDVEAFDVPRLKALPNLDMTTKGYEFYAPHLWLEMNTRIAPMNDKRFRQAVLYAVDREALRKRVFFGLGKVATGPVSSKTRFYEPNVPKYEYAPAKAVALLDAMGLKPAADGKRVSLKYLVPPYGEMWQRVAEYVRQSLGKVGIDIVLEGIDVGGWAARCGNWEFEMSAPWTYQYGDPALGVSRSYISSNIRKGILFSNTSGYSNPEVDRLFEAAAVAQDDATRQNLYSQVQKILVEDAAVAWLMELDFPTFTNKHIKDLVVTGSGVNDTFARAYRA</sequence>
<evidence type="ECO:0000259" key="4">
    <source>
        <dbReference type="Pfam" id="PF00496"/>
    </source>
</evidence>
<dbReference type="Proteomes" id="UP001223420">
    <property type="component" value="Unassembled WGS sequence"/>
</dbReference>
<accession>A0AAJ1TT76</accession>
<gene>
    <name evidence="5" type="ORF">QO001_005673</name>
</gene>
<dbReference type="InterPro" id="IPR030678">
    <property type="entry name" value="Peptide/Ni-bd"/>
</dbReference>
<dbReference type="GO" id="GO:0043190">
    <property type="term" value="C:ATP-binding cassette (ABC) transporter complex"/>
    <property type="evidence" value="ECO:0007669"/>
    <property type="project" value="InterPro"/>
</dbReference>
<dbReference type="InterPro" id="IPR000914">
    <property type="entry name" value="SBP_5_dom"/>
</dbReference>
<comment type="similarity">
    <text evidence="2">Belongs to the bacterial solute-binding protein 5 family.</text>
</comment>
<name>A0AAJ1TT76_9HYPH</name>
<reference evidence="5" key="1">
    <citation type="submission" date="2023-07" db="EMBL/GenBank/DDBJ databases">
        <title>Genomic Encyclopedia of Type Strains, Phase IV (KMG-IV): sequencing the most valuable type-strain genomes for metagenomic binning, comparative biology and taxonomic classification.</title>
        <authorList>
            <person name="Goeker M."/>
        </authorList>
    </citation>
    <scope>NUCLEOTIDE SEQUENCE</scope>
    <source>
        <strain evidence="5">DSM 19569</strain>
    </source>
</reference>
<dbReference type="PIRSF" id="PIRSF002741">
    <property type="entry name" value="MppA"/>
    <property type="match status" value="1"/>
</dbReference>
<comment type="caution">
    <text evidence="5">The sequence shown here is derived from an EMBL/GenBank/DDBJ whole genome shotgun (WGS) entry which is preliminary data.</text>
</comment>
<dbReference type="CDD" id="cd08517">
    <property type="entry name" value="PBP2_NikA_DppA_OppA_like_13"/>
    <property type="match status" value="1"/>
</dbReference>
<feature type="domain" description="Solute-binding protein family 5" evidence="4">
    <location>
        <begin position="75"/>
        <end position="440"/>
    </location>
</feature>
<evidence type="ECO:0000256" key="2">
    <source>
        <dbReference type="ARBA" id="ARBA00005695"/>
    </source>
</evidence>
<organism evidence="5 6">
    <name type="scientific">Methylobacterium brachiatum</name>
    <dbReference type="NCBI Taxonomy" id="269660"/>
    <lineage>
        <taxon>Bacteria</taxon>
        <taxon>Pseudomonadati</taxon>
        <taxon>Pseudomonadota</taxon>
        <taxon>Alphaproteobacteria</taxon>
        <taxon>Hyphomicrobiales</taxon>
        <taxon>Methylobacteriaceae</taxon>
        <taxon>Methylobacterium</taxon>
    </lineage>
</organism>
<dbReference type="InterPro" id="IPR039424">
    <property type="entry name" value="SBP_5"/>
</dbReference>
<evidence type="ECO:0000256" key="1">
    <source>
        <dbReference type="ARBA" id="ARBA00004418"/>
    </source>
</evidence>
<dbReference type="Gene3D" id="3.10.105.10">
    <property type="entry name" value="Dipeptide-binding Protein, Domain 3"/>
    <property type="match status" value="1"/>
</dbReference>
<dbReference type="SUPFAM" id="SSF53850">
    <property type="entry name" value="Periplasmic binding protein-like II"/>
    <property type="match status" value="1"/>
</dbReference>
<dbReference type="Gene3D" id="3.40.190.10">
    <property type="entry name" value="Periplasmic binding protein-like II"/>
    <property type="match status" value="1"/>
</dbReference>
<dbReference type="GO" id="GO:1904680">
    <property type="term" value="F:peptide transmembrane transporter activity"/>
    <property type="evidence" value="ECO:0007669"/>
    <property type="project" value="TreeGrafter"/>
</dbReference>
<evidence type="ECO:0000313" key="6">
    <source>
        <dbReference type="Proteomes" id="UP001223420"/>
    </source>
</evidence>
<comment type="subcellular location">
    <subcellularLocation>
        <location evidence="1">Periplasm</location>
    </subcellularLocation>
</comment>
<protein>
    <submittedName>
        <fullName evidence="5">Peptide/nickel transport system substrate-binding protein</fullName>
    </submittedName>
</protein>
<dbReference type="AlphaFoldDB" id="A0AAJ1TT76"/>
<dbReference type="PANTHER" id="PTHR30290">
    <property type="entry name" value="PERIPLASMIC BINDING COMPONENT OF ABC TRANSPORTER"/>
    <property type="match status" value="1"/>
</dbReference>